<organism evidence="7 8">
    <name type="scientific">Rhizophagus irregularis</name>
    <dbReference type="NCBI Taxonomy" id="588596"/>
    <lineage>
        <taxon>Eukaryota</taxon>
        <taxon>Fungi</taxon>
        <taxon>Fungi incertae sedis</taxon>
        <taxon>Mucoromycota</taxon>
        <taxon>Glomeromycotina</taxon>
        <taxon>Glomeromycetes</taxon>
        <taxon>Glomerales</taxon>
        <taxon>Glomeraceae</taxon>
        <taxon>Rhizophagus</taxon>
    </lineage>
</organism>
<dbReference type="EMBL" id="LLXJ01000307">
    <property type="protein sequence ID" value="PKC11489.1"/>
    <property type="molecule type" value="Genomic_DNA"/>
</dbReference>
<feature type="compositionally biased region" description="Low complexity" evidence="5">
    <location>
        <begin position="949"/>
        <end position="965"/>
    </location>
</feature>
<dbReference type="VEuPathDB" id="FungiDB:RhiirA1_453565"/>
<dbReference type="Pfam" id="PF00644">
    <property type="entry name" value="PARP"/>
    <property type="match status" value="1"/>
</dbReference>
<dbReference type="GO" id="GO:0003950">
    <property type="term" value="F:NAD+ poly-ADP-ribosyltransferase activity"/>
    <property type="evidence" value="ECO:0007669"/>
    <property type="project" value="InterPro"/>
</dbReference>
<evidence type="ECO:0000256" key="2">
    <source>
        <dbReference type="ARBA" id="ARBA00022679"/>
    </source>
</evidence>
<dbReference type="Gene3D" id="3.90.228.10">
    <property type="match status" value="1"/>
</dbReference>
<accession>A0A2N0PXD7</accession>
<protein>
    <recommendedName>
        <fullName evidence="6">UBC core domain-containing protein</fullName>
    </recommendedName>
</protein>
<dbReference type="SUPFAM" id="SSF54495">
    <property type="entry name" value="UBC-like"/>
    <property type="match status" value="1"/>
</dbReference>
<feature type="domain" description="UBC core" evidence="6">
    <location>
        <begin position="1039"/>
        <end position="1215"/>
    </location>
</feature>
<reference evidence="7 8" key="2">
    <citation type="submission" date="2017-09" db="EMBL/GenBank/DDBJ databases">
        <title>Extensive intraspecific genome diversity in a model arbuscular mycorrhizal fungus.</title>
        <authorList>
            <person name="Chen E.C."/>
            <person name="Morin E."/>
            <person name="Beaudet D."/>
            <person name="Noel J."/>
            <person name="Ndikumana S."/>
            <person name="Charron P."/>
            <person name="St-Onge C."/>
            <person name="Giorgi J."/>
            <person name="Grigoriev I.V."/>
            <person name="Roux C."/>
            <person name="Martin F.M."/>
            <person name="Corradi N."/>
        </authorList>
    </citation>
    <scope>NUCLEOTIDE SEQUENCE [LARGE SCALE GENOMIC DNA]</scope>
    <source>
        <strain evidence="7 8">A5</strain>
    </source>
</reference>
<name>A0A2N0PXD7_9GLOM</name>
<dbReference type="InterPro" id="IPR000608">
    <property type="entry name" value="UBC"/>
</dbReference>
<keyword evidence="3" id="KW-0548">Nucleotidyltransferase</keyword>
<evidence type="ECO:0000256" key="3">
    <source>
        <dbReference type="ARBA" id="ARBA00022695"/>
    </source>
</evidence>
<dbReference type="Proteomes" id="UP000232722">
    <property type="component" value="Unassembled WGS sequence"/>
</dbReference>
<dbReference type="VEuPathDB" id="FungiDB:RhiirFUN_019825"/>
<evidence type="ECO:0000259" key="6">
    <source>
        <dbReference type="PROSITE" id="PS50127"/>
    </source>
</evidence>
<dbReference type="PROSITE" id="PS50127">
    <property type="entry name" value="UBC_2"/>
    <property type="match status" value="1"/>
</dbReference>
<comment type="caution">
    <text evidence="7">The sequence shown here is derived from an EMBL/GenBank/DDBJ whole genome shotgun (WGS) entry which is preliminary data.</text>
</comment>
<dbReference type="Gene3D" id="3.10.110.10">
    <property type="entry name" value="Ubiquitin Conjugating Enzyme"/>
    <property type="match status" value="1"/>
</dbReference>
<dbReference type="GO" id="GO:0016779">
    <property type="term" value="F:nucleotidyltransferase activity"/>
    <property type="evidence" value="ECO:0007669"/>
    <property type="project" value="UniProtKB-KW"/>
</dbReference>
<evidence type="ECO:0000256" key="5">
    <source>
        <dbReference type="SAM" id="MobiDB-lite"/>
    </source>
</evidence>
<dbReference type="PANTHER" id="PTHR21328">
    <property type="entry name" value="POLY ADP-RIBOSE POLYMERASE FAMILY, MEMBER PARP"/>
    <property type="match status" value="1"/>
</dbReference>
<dbReference type="InterPro" id="IPR012317">
    <property type="entry name" value="Poly(ADP-ribose)pol_cat_dom"/>
</dbReference>
<evidence type="ECO:0000256" key="1">
    <source>
        <dbReference type="ARBA" id="ARBA00022676"/>
    </source>
</evidence>
<dbReference type="CDD" id="cd23802">
    <property type="entry name" value="UBCc_UBE2Q"/>
    <property type="match status" value="1"/>
</dbReference>
<dbReference type="InterPro" id="IPR016135">
    <property type="entry name" value="UBQ-conjugating_enzyme/RWD"/>
</dbReference>
<proteinExistence type="predicted"/>
<sequence>MRILSFGIVWYQGESNFYKFLSEFECLQLRRMGRKDFIQDVKILKEHFRGLNSKSASLVQGFDFQDPELSFKFAYRAGKSITVQIFVNDSSLQSYPTKFSAFVCVDAVSEEEANIAAKCLSNVNIENKTVSEIVATIIPKLCDHFRIALPKDLSMNALSKFSRGSSSATSSQEKVQVKPIVPAVQTPAQFLNRDLAELQHFRYNAELLCADEIGFKVVVSMPVTRLGLSFEACEAWNLDPNRYLVCTMQFSPSYIDLQGVIANALQTKAYLIKEGGTYQVIKDSLKKQFPITFTVLTSSLPRGIPSQSHHKDDTLESDHFVLSWTLTELLRQKFFDMLCDRMWFGIGWSGAEYADLRRNKELEMDFLNTEQSIYNGQIDECLIKDEVHHGVLCYLESEDIEVSTARTNRNFLLLVLRFLRRRILLSTQYRLTCHYPHMESSVSSIRPFVCGSALCQHQALVGLGNLFEAVLVNSPVVVDLLISLCYVAIGAQNLSPHPSKAIGVTTTTKYEIQNSLVVDWDNDIGTVGTRTERGYTVYGWKGFDGQVLANDMLEVFHPETGVSFPVNRCSHTTSVRVLEVSANTLIIDFPITVSTTVVPNRHVYLPFRVYRRSERNFLNDNDTPNYQLLNTIIDKLPSVNTMVQYAKKKILKAELDKLDPLCFPLLSWIISSNRTHLRLLESEDEKVQFGENGANYGNWKQFIMIMSSPEKEETFQREKEKLKNERRGQTLGELFAFHGSPLQNWHSIIRTSLNWKKIVHGRAYGDGVYHSLQAQTSSSYAGAYYRYDAGVWKNSMLVVQKCMALSEIVNRPTQFTSTSPHLVVKDEAWITTRYLFVECLRDPLDPTNEEEEDWSNNYNNNNNYIQNINMPTLTSSLTNSLTSVLRRPRDNSGFINLDNTFYPVWLNNHPLQIPIRDFSIINNDIPDESSIGVGQFHYDPSDSQILIKGSSSSSSFNNNGSTIFDTIDEDTMDEDEDAEEDIDGNDIEDDEEEEFEYDDNFDDGFEFKDTEKNHEEEIDDEDDGIDLTLLPIPAESSKGATQRICKELRTIISRQSDPSNDLGFFVDTNRLQSVYQWVVQLNNFDSNLPLAQDMARNRVNSIDLEVRFAPDYPFVPPYVRVIRPRLLRFMDGGGGHVTAGGSICMDLLTLGNERERGWSSVYTMEAVLLQVKMALSSLDPKPARLDRNWNCEYSPSEAIDAYIRVANQHGWAVPQGWSSLFGR</sequence>
<dbReference type="AlphaFoldDB" id="A0A2N0PXD7"/>
<dbReference type="SUPFAM" id="SSF56399">
    <property type="entry name" value="ADP-ribosylation"/>
    <property type="match status" value="1"/>
</dbReference>
<evidence type="ECO:0000313" key="7">
    <source>
        <dbReference type="EMBL" id="PKC11489.1"/>
    </source>
</evidence>
<gene>
    <name evidence="7" type="ORF">RhiirA5_413054</name>
</gene>
<dbReference type="InterPro" id="IPR051838">
    <property type="entry name" value="ARTD_PARP"/>
</dbReference>
<feature type="region of interest" description="Disordered" evidence="5">
    <location>
        <begin position="949"/>
        <end position="991"/>
    </location>
</feature>
<evidence type="ECO:0000313" key="8">
    <source>
        <dbReference type="Proteomes" id="UP000232722"/>
    </source>
</evidence>
<keyword evidence="4" id="KW-0520">NAD</keyword>
<evidence type="ECO:0000256" key="4">
    <source>
        <dbReference type="ARBA" id="ARBA00023027"/>
    </source>
</evidence>
<reference evidence="7 8" key="1">
    <citation type="submission" date="2016-04" db="EMBL/GenBank/DDBJ databases">
        <title>Genome analyses suggest a sexual origin of heterokaryosis in a supposedly ancient asexual fungus.</title>
        <authorList>
            <person name="Ropars J."/>
            <person name="Sedzielewska K."/>
            <person name="Noel J."/>
            <person name="Charron P."/>
            <person name="Farinelli L."/>
            <person name="Marton T."/>
            <person name="Kruger M."/>
            <person name="Pelin A."/>
            <person name="Brachmann A."/>
            <person name="Corradi N."/>
        </authorList>
    </citation>
    <scope>NUCLEOTIDE SEQUENCE [LARGE SCALE GENOMIC DNA]</scope>
    <source>
        <strain evidence="7 8">A5</strain>
    </source>
</reference>
<feature type="compositionally biased region" description="Acidic residues" evidence="5">
    <location>
        <begin position="966"/>
        <end position="991"/>
    </location>
</feature>
<keyword evidence="2" id="KW-0808">Transferase</keyword>
<keyword evidence="1" id="KW-0328">Glycosyltransferase</keyword>
<dbReference type="VEuPathDB" id="FungiDB:FUN_018437"/>